<proteinExistence type="inferred from homology"/>
<dbReference type="FunFam" id="3.40.309.10:FF:000009">
    <property type="entry name" value="Aldehyde dehydrogenase A"/>
    <property type="match status" value="1"/>
</dbReference>
<dbReference type="Proteomes" id="UP000436822">
    <property type="component" value="Unassembled WGS sequence"/>
</dbReference>
<dbReference type="EMBL" id="BLJE01000007">
    <property type="protein sequence ID" value="GFE67057.1"/>
    <property type="molecule type" value="Genomic_DNA"/>
</dbReference>
<dbReference type="InterPro" id="IPR015590">
    <property type="entry name" value="Aldehyde_DH_dom"/>
</dbReference>
<organism evidence="4 5">
    <name type="scientific">Litoreibacter roseus</name>
    <dbReference type="NCBI Taxonomy" id="2601869"/>
    <lineage>
        <taxon>Bacteria</taxon>
        <taxon>Pseudomonadati</taxon>
        <taxon>Pseudomonadota</taxon>
        <taxon>Alphaproteobacteria</taxon>
        <taxon>Rhodobacterales</taxon>
        <taxon>Roseobacteraceae</taxon>
        <taxon>Litoreibacter</taxon>
    </lineage>
</organism>
<dbReference type="Gene3D" id="3.40.605.10">
    <property type="entry name" value="Aldehyde Dehydrogenase, Chain A, domain 1"/>
    <property type="match status" value="1"/>
</dbReference>
<feature type="domain" description="Aldehyde dehydrogenase" evidence="3">
    <location>
        <begin position="21"/>
        <end position="478"/>
    </location>
</feature>
<dbReference type="InterPro" id="IPR016163">
    <property type="entry name" value="Ald_DH_C"/>
</dbReference>
<dbReference type="PANTHER" id="PTHR43353:SF5">
    <property type="entry name" value="SUCCINATE-SEMIALDEHYDE DEHYDROGENASE, MITOCHONDRIAL"/>
    <property type="match status" value="1"/>
</dbReference>
<sequence>MLHIDAFVPGDSPCLVIGDSWIHADQREYVPVINPATEETVCHAPVATADDIQLAIATSVQGFETWRRTLPIDRSRVLRGAAERIRERADDIARLMTLEQGKPLAEARAETLSTADLFEWFSEEARRSYGRIVASQVPGVALNVMAEPIGPVAAFTAWNFPMVVPGRKIAAAIAAGCSIIIKPSEETPLCVVEIARCLRDAGLPNGVLAVLYGDPAQISETLLAAPEIRKVAITGSTRVGKILARLAADTMKPGTYELGGHSPVLVFGDSDAEGAAAQLAVAKYRNAGQVCTSPSRFFVHRDIVESFTESYLAHVDKIVVGDGLQDGVAMGPLSNERQLLHIVDLVSDAVTHGAQLAAGGHRIGNTGYFYEPTVLLNVPDTARIMREEPFGPVTAIQTFDTTDDAIAKANMLDVGLGSYVFSSSPETMIRVAGELQAGMVGVNTCLIAHHEAPFGGVNQSGYGREGGIEGLDAYQIKKLVAARAVA</sequence>
<dbReference type="InterPro" id="IPR050740">
    <property type="entry name" value="Aldehyde_DH_Superfamily"/>
</dbReference>
<dbReference type="FunFam" id="3.40.605.10:FF:000007">
    <property type="entry name" value="NAD/NADP-dependent betaine aldehyde dehydrogenase"/>
    <property type="match status" value="1"/>
</dbReference>
<accession>A0A6N6JM58</accession>
<keyword evidence="5" id="KW-1185">Reference proteome</keyword>
<evidence type="ECO:0000313" key="4">
    <source>
        <dbReference type="EMBL" id="GFE67057.1"/>
    </source>
</evidence>
<dbReference type="InterPro" id="IPR016161">
    <property type="entry name" value="Ald_DH/histidinol_DH"/>
</dbReference>
<dbReference type="Gene3D" id="3.40.309.10">
    <property type="entry name" value="Aldehyde Dehydrogenase, Chain A, domain 2"/>
    <property type="match status" value="1"/>
</dbReference>
<reference evidence="4 5" key="1">
    <citation type="submission" date="2019-12" db="EMBL/GenBank/DDBJ databases">
        <title>Litoreibacter badius sp. nov., a novel bacteriochlorophyll a-containing bacterium in the genus Litoreibacter.</title>
        <authorList>
            <person name="Kanamuro M."/>
            <person name="Takabe Y."/>
            <person name="Mori K."/>
            <person name="Takaichi S."/>
            <person name="Hanada S."/>
        </authorList>
    </citation>
    <scope>NUCLEOTIDE SEQUENCE [LARGE SCALE GENOMIC DNA]</scope>
    <source>
        <strain evidence="4 5">K6</strain>
    </source>
</reference>
<evidence type="ECO:0000313" key="5">
    <source>
        <dbReference type="Proteomes" id="UP000436822"/>
    </source>
</evidence>
<dbReference type="RefSeq" id="WP_159810680.1">
    <property type="nucleotide sequence ID" value="NZ_BLJE01000007.1"/>
</dbReference>
<comment type="similarity">
    <text evidence="1">Belongs to the aldehyde dehydrogenase family.</text>
</comment>
<dbReference type="PANTHER" id="PTHR43353">
    <property type="entry name" value="SUCCINATE-SEMIALDEHYDE DEHYDROGENASE, MITOCHONDRIAL"/>
    <property type="match status" value="1"/>
</dbReference>
<dbReference type="SUPFAM" id="SSF53720">
    <property type="entry name" value="ALDH-like"/>
    <property type="match status" value="1"/>
</dbReference>
<name>A0A6N6JM58_9RHOB</name>
<dbReference type="AlphaFoldDB" id="A0A6N6JM58"/>
<keyword evidence="2" id="KW-0560">Oxidoreductase</keyword>
<dbReference type="Pfam" id="PF00171">
    <property type="entry name" value="Aldedh"/>
    <property type="match status" value="1"/>
</dbReference>
<dbReference type="CDD" id="cd07103">
    <property type="entry name" value="ALDH_F5_SSADH_GabD"/>
    <property type="match status" value="1"/>
</dbReference>
<protein>
    <submittedName>
        <fullName evidence="4">NAD-dependent succinate-semialdehyde dehydrogenase</fullName>
    </submittedName>
</protein>
<dbReference type="GO" id="GO:0009450">
    <property type="term" value="P:gamma-aminobutyric acid catabolic process"/>
    <property type="evidence" value="ECO:0007669"/>
    <property type="project" value="TreeGrafter"/>
</dbReference>
<dbReference type="GO" id="GO:0004777">
    <property type="term" value="F:succinate-semialdehyde dehydrogenase (NAD+) activity"/>
    <property type="evidence" value="ECO:0007669"/>
    <property type="project" value="TreeGrafter"/>
</dbReference>
<evidence type="ECO:0000256" key="1">
    <source>
        <dbReference type="ARBA" id="ARBA00009986"/>
    </source>
</evidence>
<dbReference type="OrthoDB" id="9812625at2"/>
<evidence type="ECO:0000259" key="3">
    <source>
        <dbReference type="Pfam" id="PF00171"/>
    </source>
</evidence>
<evidence type="ECO:0000256" key="2">
    <source>
        <dbReference type="ARBA" id="ARBA00023002"/>
    </source>
</evidence>
<gene>
    <name evidence="4" type="primary">gabD-3</name>
    <name evidence="4" type="ORF">KIN_41310</name>
</gene>
<dbReference type="InterPro" id="IPR016162">
    <property type="entry name" value="Ald_DH_N"/>
</dbReference>
<comment type="caution">
    <text evidence="4">The sequence shown here is derived from an EMBL/GenBank/DDBJ whole genome shotgun (WGS) entry which is preliminary data.</text>
</comment>